<dbReference type="EMBL" id="AMGX01000014">
    <property type="protein sequence ID" value="EXJ68164.1"/>
    <property type="molecule type" value="Genomic_DNA"/>
</dbReference>
<dbReference type="eggNOG" id="ENOG502SGAA">
    <property type="taxonomic scope" value="Eukaryota"/>
</dbReference>
<feature type="region of interest" description="Disordered" evidence="1">
    <location>
        <begin position="482"/>
        <end position="512"/>
    </location>
</feature>
<feature type="compositionally biased region" description="Basic and acidic residues" evidence="1">
    <location>
        <begin position="174"/>
        <end position="209"/>
    </location>
</feature>
<dbReference type="GeneID" id="19193477"/>
<comment type="caution">
    <text evidence="2">The sequence shown here is derived from an EMBL/GenBank/DDBJ whole genome shotgun (WGS) entry which is preliminary data.</text>
</comment>
<evidence type="ECO:0000256" key="1">
    <source>
        <dbReference type="SAM" id="MobiDB-lite"/>
    </source>
</evidence>
<reference evidence="2 3" key="1">
    <citation type="submission" date="2013-03" db="EMBL/GenBank/DDBJ databases">
        <title>The Genome Sequence of Cladophialophora psammophila CBS 110553.</title>
        <authorList>
            <consortium name="The Broad Institute Genomics Platform"/>
            <person name="Cuomo C."/>
            <person name="de Hoog S."/>
            <person name="Gorbushina A."/>
            <person name="Walker B."/>
            <person name="Young S.K."/>
            <person name="Zeng Q."/>
            <person name="Gargeya S."/>
            <person name="Fitzgerald M."/>
            <person name="Haas B."/>
            <person name="Abouelleil A."/>
            <person name="Allen A.W."/>
            <person name="Alvarado L."/>
            <person name="Arachchi H.M."/>
            <person name="Berlin A.M."/>
            <person name="Chapman S.B."/>
            <person name="Gainer-Dewar J."/>
            <person name="Goldberg J."/>
            <person name="Griggs A."/>
            <person name="Gujja S."/>
            <person name="Hansen M."/>
            <person name="Howarth C."/>
            <person name="Imamovic A."/>
            <person name="Ireland A."/>
            <person name="Larimer J."/>
            <person name="McCowan C."/>
            <person name="Murphy C."/>
            <person name="Pearson M."/>
            <person name="Poon T.W."/>
            <person name="Priest M."/>
            <person name="Roberts A."/>
            <person name="Saif S."/>
            <person name="Shea T."/>
            <person name="Sisk P."/>
            <person name="Sykes S."/>
            <person name="Wortman J."/>
            <person name="Nusbaum C."/>
            <person name="Birren B."/>
        </authorList>
    </citation>
    <scope>NUCLEOTIDE SEQUENCE [LARGE SCALE GENOMIC DNA]</scope>
    <source>
        <strain evidence="2 3">CBS 110553</strain>
    </source>
</reference>
<dbReference type="RefSeq" id="XP_007747550.1">
    <property type="nucleotide sequence ID" value="XM_007749360.1"/>
</dbReference>
<evidence type="ECO:0000313" key="3">
    <source>
        <dbReference type="Proteomes" id="UP000019471"/>
    </source>
</evidence>
<feature type="compositionally biased region" description="Polar residues" evidence="1">
    <location>
        <begin position="262"/>
        <end position="281"/>
    </location>
</feature>
<dbReference type="Proteomes" id="UP000019471">
    <property type="component" value="Unassembled WGS sequence"/>
</dbReference>
<dbReference type="HOGENOM" id="CLU_571273_0_0_1"/>
<feature type="region of interest" description="Disordered" evidence="1">
    <location>
        <begin position="548"/>
        <end position="572"/>
    </location>
</feature>
<dbReference type="OrthoDB" id="1918685at2759"/>
<accession>W9XCJ9</accession>
<sequence>MLAPPGATPPKLKRCLAELLRTCVHPPLLLLRVEHVFGKAQAGSHRNAVVDRDDEQEENHQDQILITTGDDHNNEAAQEFDSRCFRLALSDGHLQIQALLAPDLLGTARELLELQRGDLIEVDKFQVRSAPRLKGKGRVVYLGIQDCEWVGQGRENLEKSGGDGLELEEGGFFREKEQNEMLPRKQDLTDGSDKSKSKGRDFGNRDNKAHGSKGTQGKSKSSKPTQQVSRNASEYESDGDEGFGTILVSQSQLKLRRETLRQIEQQPSTDEVTVNRLQPQGENIHAETRGSFTTTSPPPTSNHSLQDTTADDGERAIHEDRVAEADNQNALPDHHPTDLAVSTSHSASLHPCGDHSTRPTSTTSIPPTIVGLSSLLSLPTQKNYTCTVLAIISWVSPSLIRRPNTPFPPKRHIKIHDPSISHRTSGITVSVFVDAQKFLPVVGTVALFRGLVMHRVRATGYHAEGEGGGDVILNKYPPSKTWSQAQRAAETAEGGDESGDAAAGDGKADRQREADGGEWFICDETRLIQMGFDVQALKTWWGQRAAARTGKGQGLAAKKASEPASVDAREDA</sequence>
<protein>
    <submittedName>
        <fullName evidence="2">Uncharacterized protein</fullName>
    </submittedName>
</protein>
<name>W9XCJ9_9EURO</name>
<gene>
    <name evidence="2" type="ORF">A1O5_08779</name>
</gene>
<proteinExistence type="predicted"/>
<feature type="compositionally biased region" description="Low complexity" evidence="1">
    <location>
        <begin position="212"/>
        <end position="227"/>
    </location>
</feature>
<feature type="region of interest" description="Disordered" evidence="1">
    <location>
        <begin position="174"/>
        <end position="243"/>
    </location>
</feature>
<feature type="region of interest" description="Disordered" evidence="1">
    <location>
        <begin position="327"/>
        <end position="364"/>
    </location>
</feature>
<organism evidence="2 3">
    <name type="scientific">Cladophialophora psammophila CBS 110553</name>
    <dbReference type="NCBI Taxonomy" id="1182543"/>
    <lineage>
        <taxon>Eukaryota</taxon>
        <taxon>Fungi</taxon>
        <taxon>Dikarya</taxon>
        <taxon>Ascomycota</taxon>
        <taxon>Pezizomycotina</taxon>
        <taxon>Eurotiomycetes</taxon>
        <taxon>Chaetothyriomycetidae</taxon>
        <taxon>Chaetothyriales</taxon>
        <taxon>Herpotrichiellaceae</taxon>
        <taxon>Cladophialophora</taxon>
    </lineage>
</organism>
<feature type="region of interest" description="Disordered" evidence="1">
    <location>
        <begin position="262"/>
        <end position="311"/>
    </location>
</feature>
<keyword evidence="3" id="KW-1185">Reference proteome</keyword>
<evidence type="ECO:0000313" key="2">
    <source>
        <dbReference type="EMBL" id="EXJ68164.1"/>
    </source>
</evidence>
<dbReference type="AlphaFoldDB" id="W9XCJ9"/>